<dbReference type="AlphaFoldDB" id="A0A1Y1UV48"/>
<gene>
    <name evidence="7" type="ORF">BCR36DRAFT_374977</name>
</gene>
<dbReference type="EC" id="3.2.1.52" evidence="3"/>
<dbReference type="Pfam" id="PF18088">
    <property type="entry name" value="Glyco_H_20C_C"/>
    <property type="match status" value="1"/>
</dbReference>
<dbReference type="PANTHER" id="PTHR21040:SF8">
    <property type="entry name" value="BCDNA.GH04120"/>
    <property type="match status" value="1"/>
</dbReference>
<reference evidence="7 8" key="2">
    <citation type="submission" date="2016-08" db="EMBL/GenBank/DDBJ databases">
        <title>Pervasive Adenine N6-methylation of Active Genes in Fungi.</title>
        <authorList>
            <consortium name="DOE Joint Genome Institute"/>
            <person name="Mondo S.J."/>
            <person name="Dannebaum R.O."/>
            <person name="Kuo R.C."/>
            <person name="Labutti K."/>
            <person name="Haridas S."/>
            <person name="Kuo A."/>
            <person name="Salamov A."/>
            <person name="Ahrendt S.R."/>
            <person name="Lipzen A."/>
            <person name="Sullivan W."/>
            <person name="Andreopoulos W.B."/>
            <person name="Clum A."/>
            <person name="Lindquist E."/>
            <person name="Daum C."/>
            <person name="Ramamoorthy G.K."/>
            <person name="Gryganskyi A."/>
            <person name="Culley D."/>
            <person name="Magnuson J.K."/>
            <person name="James T.Y."/>
            <person name="O'Malley M.A."/>
            <person name="Stajich J.E."/>
            <person name="Spatafora J.W."/>
            <person name="Visel A."/>
            <person name="Grigoriev I.V."/>
        </authorList>
    </citation>
    <scope>NUCLEOTIDE SEQUENCE [LARGE SCALE GENOMIC DNA]</scope>
    <source>
        <strain evidence="8">finn</strain>
    </source>
</reference>
<keyword evidence="8" id="KW-1185">Reference proteome</keyword>
<dbReference type="GO" id="GO:0005975">
    <property type="term" value="P:carbohydrate metabolic process"/>
    <property type="evidence" value="ECO:0007669"/>
    <property type="project" value="InterPro"/>
</dbReference>
<evidence type="ECO:0000313" key="8">
    <source>
        <dbReference type="Proteomes" id="UP000193719"/>
    </source>
</evidence>
<feature type="domain" description="Glycoside Hydrolase 20C C-terminal" evidence="6">
    <location>
        <begin position="460"/>
        <end position="649"/>
    </location>
</feature>
<dbReference type="OrthoDB" id="2100085at2759"/>
<proteinExistence type="inferred from homology"/>
<dbReference type="InterPro" id="IPR041063">
    <property type="entry name" value="Glyco_H_20C_C"/>
</dbReference>
<protein>
    <recommendedName>
        <fullName evidence="3">beta-N-acetylhexosaminidase</fullName>
        <ecNumber evidence="3">3.2.1.52</ecNumber>
    </recommendedName>
</protein>
<feature type="domain" description="Glycoside hydrolase family 20 catalytic" evidence="5">
    <location>
        <begin position="133"/>
        <end position="321"/>
    </location>
</feature>
<organism evidence="7 8">
    <name type="scientific">Piromyces finnis</name>
    <dbReference type="NCBI Taxonomy" id="1754191"/>
    <lineage>
        <taxon>Eukaryota</taxon>
        <taxon>Fungi</taxon>
        <taxon>Fungi incertae sedis</taxon>
        <taxon>Chytridiomycota</taxon>
        <taxon>Chytridiomycota incertae sedis</taxon>
        <taxon>Neocallimastigomycetes</taxon>
        <taxon>Neocallimastigales</taxon>
        <taxon>Neocallimastigaceae</taxon>
        <taxon>Piromyces</taxon>
    </lineage>
</organism>
<reference evidence="7 8" key="1">
    <citation type="submission" date="2016-08" db="EMBL/GenBank/DDBJ databases">
        <title>Genomes of anaerobic fungi encode conserved fungal cellulosomes for biomass hydrolysis.</title>
        <authorList>
            <consortium name="DOE Joint Genome Institute"/>
            <person name="Haitjema C.H."/>
            <person name="Gilmore S.P."/>
            <person name="Henske J.K."/>
            <person name="Solomon K.V."/>
            <person name="De Groot R."/>
            <person name="Kuo A."/>
            <person name="Mondo S.J."/>
            <person name="Salamov A.A."/>
            <person name="Labutti K."/>
            <person name="Zhao Z."/>
            <person name="Chiniquy J."/>
            <person name="Barry K."/>
            <person name="Brewer H.M."/>
            <person name="Purvine S.O."/>
            <person name="Wright A.T."/>
            <person name="Boxma B."/>
            <person name="Van Alen T."/>
            <person name="Hackstein J.H."/>
            <person name="Baker S.E."/>
            <person name="Grigoriev I.V."/>
            <person name="O'Malley M.A."/>
        </authorList>
    </citation>
    <scope>NUCLEOTIDE SEQUENCE [LARGE SCALE GENOMIC DNA]</scope>
    <source>
        <strain evidence="8">finn</strain>
    </source>
</reference>
<evidence type="ECO:0000256" key="1">
    <source>
        <dbReference type="ARBA" id="ARBA00001231"/>
    </source>
</evidence>
<dbReference type="PANTHER" id="PTHR21040">
    <property type="entry name" value="BCDNA.GH04120"/>
    <property type="match status" value="1"/>
</dbReference>
<dbReference type="STRING" id="1754191.A0A1Y1UV48"/>
<dbReference type="InterPro" id="IPR017853">
    <property type="entry name" value="GH"/>
</dbReference>
<comment type="caution">
    <text evidence="7">The sequence shown here is derived from an EMBL/GenBank/DDBJ whole genome shotgun (WGS) entry which is preliminary data.</text>
</comment>
<evidence type="ECO:0000256" key="3">
    <source>
        <dbReference type="ARBA" id="ARBA00012663"/>
    </source>
</evidence>
<comment type="catalytic activity">
    <reaction evidence="1">
        <text>Hydrolysis of terminal non-reducing N-acetyl-D-hexosamine residues in N-acetyl-beta-D-hexosaminides.</text>
        <dbReference type="EC" id="3.2.1.52"/>
    </reaction>
</comment>
<dbReference type="CDD" id="cd06565">
    <property type="entry name" value="GH20_GcnA-like"/>
    <property type="match status" value="1"/>
</dbReference>
<dbReference type="GO" id="GO:0004563">
    <property type="term" value="F:beta-N-acetylhexosaminidase activity"/>
    <property type="evidence" value="ECO:0007669"/>
    <property type="project" value="UniProtKB-EC"/>
</dbReference>
<comment type="similarity">
    <text evidence="2">Belongs to the glycosyl hydrolase 20 family.</text>
</comment>
<evidence type="ECO:0000313" key="7">
    <source>
        <dbReference type="EMBL" id="ORX41849.1"/>
    </source>
</evidence>
<sequence length="682" mass="79372">MIPILLVAEEYPEDIADGLNEIAQHYIHHNFITSNSIIDDNTEYEYKWGIKFIQDNNLEGGKLIVTSNLTNFREVPPDVNLEIAVRYYKKIEAFRALGKIFESVYIIANDEEIYKSGEVESLLNFEEMAQFNHLGTMVDCSRSCVASVDTVFYLLRTCALLGFNCFQLYTEDTYKIDNETFFGYMRGGYTEDELVMIDDYAFNLGIEVFPCIQTLGHLGQILQWPYYANVRDTSEVLLVEYEETYQLIEKMIRTITKPFRSKLIHIGMDEAHGLGEGRYRQIFGNKESCQVFLEHLQRVNQICKNLGLTPLIWSDMLFCLAGKNNSLTVYYDNINPLSSEQALQIPSEVNLVYWDYYHVNTDFYLCKIKHHRELGCEPWFAGGIWTWNRFWTALPFTFDSGNAALQALKMEQVKNTFVTICYSSLPGLVLYGEHGYTPNYEVSLDAIKTMFGAICGGDLDAWMEACKLDNVVPSNSEPKIYFPPNTSKWILWMDPIYAFLSSQYSMFDLEKHYSDLYNYLNKAMTNDPKKYPLNKYLEFPALMAYVLSMKVNIRKKLEEAYKNNDRVKLQELYDGELLQLCKNTEKLWKLHRDNWLDRAKPFGSETVELRYGGLIIRLNSLYDRIKGYLDNKYTNIPEFETPPTMIYDNAGPGLLLDYRYIYIIVPQHHQELLVPDKIIIEN</sequence>
<evidence type="ECO:0000256" key="4">
    <source>
        <dbReference type="ARBA" id="ARBA00022801"/>
    </source>
</evidence>
<dbReference type="EMBL" id="MCFH01000077">
    <property type="protein sequence ID" value="ORX41849.1"/>
    <property type="molecule type" value="Genomic_DNA"/>
</dbReference>
<dbReference type="InterPro" id="IPR015883">
    <property type="entry name" value="Glyco_hydro_20_cat"/>
</dbReference>
<dbReference type="Pfam" id="PF00728">
    <property type="entry name" value="Glyco_hydro_20"/>
    <property type="match status" value="1"/>
</dbReference>
<evidence type="ECO:0000259" key="6">
    <source>
        <dbReference type="Pfam" id="PF18088"/>
    </source>
</evidence>
<dbReference type="InterPro" id="IPR038901">
    <property type="entry name" value="HEXDC-like"/>
</dbReference>
<dbReference type="Proteomes" id="UP000193719">
    <property type="component" value="Unassembled WGS sequence"/>
</dbReference>
<keyword evidence="4 7" id="KW-0378">Hydrolase</keyword>
<dbReference type="Gene3D" id="3.20.20.80">
    <property type="entry name" value="Glycosidases"/>
    <property type="match status" value="1"/>
</dbReference>
<dbReference type="Gene3D" id="1.20.120.670">
    <property type="entry name" value="N-acetyl-b-d-glucoasminidase"/>
    <property type="match status" value="1"/>
</dbReference>
<dbReference type="SUPFAM" id="SSF51445">
    <property type="entry name" value="(Trans)glycosidases"/>
    <property type="match status" value="1"/>
</dbReference>
<evidence type="ECO:0000256" key="2">
    <source>
        <dbReference type="ARBA" id="ARBA00006285"/>
    </source>
</evidence>
<accession>A0A1Y1UV48</accession>
<name>A0A1Y1UV48_9FUNG</name>
<evidence type="ECO:0000259" key="5">
    <source>
        <dbReference type="Pfam" id="PF00728"/>
    </source>
</evidence>